<gene>
    <name evidence="19" type="ORF">E5676_scaffold194G00080</name>
</gene>
<evidence type="ECO:0000256" key="8">
    <source>
        <dbReference type="ARBA" id="ARBA00022737"/>
    </source>
</evidence>
<feature type="transmembrane region" description="Helical" evidence="17">
    <location>
        <begin position="522"/>
        <end position="546"/>
    </location>
</feature>
<dbReference type="SMART" id="SM00220">
    <property type="entry name" value="S_TKc"/>
    <property type="match status" value="1"/>
</dbReference>
<evidence type="ECO:0000256" key="6">
    <source>
        <dbReference type="ARBA" id="ARBA00022692"/>
    </source>
</evidence>
<comment type="subcellular location">
    <subcellularLocation>
        <location evidence="1">Membrane</location>
        <topology evidence="1">Single-pass type I membrane protein</topology>
    </subcellularLocation>
</comment>
<keyword evidence="7" id="KW-0732">Signal</keyword>
<dbReference type="EMBL" id="SSTD01018933">
    <property type="protein sequence ID" value="TYJ97221.1"/>
    <property type="molecule type" value="Genomic_DNA"/>
</dbReference>
<evidence type="ECO:0000256" key="15">
    <source>
        <dbReference type="ARBA" id="ARBA00023180"/>
    </source>
</evidence>
<keyword evidence="8" id="KW-0677">Repeat</keyword>
<dbReference type="FunFam" id="1.10.510.10:FF:000453">
    <property type="entry name" value="LRR receptor-like serine/threonine-protein kinase HSL2"/>
    <property type="match status" value="1"/>
</dbReference>
<evidence type="ECO:0000256" key="4">
    <source>
        <dbReference type="ARBA" id="ARBA00022614"/>
    </source>
</evidence>
<protein>
    <recommendedName>
        <fullName evidence="2">non-specific serine/threonine protein kinase</fullName>
        <ecNumber evidence="2">2.7.11.1</ecNumber>
    </recommendedName>
</protein>
<dbReference type="InterPro" id="IPR017441">
    <property type="entry name" value="Protein_kinase_ATP_BS"/>
</dbReference>
<dbReference type="InterPro" id="IPR008271">
    <property type="entry name" value="Ser/Thr_kinase_AS"/>
</dbReference>
<dbReference type="SUPFAM" id="SSF56112">
    <property type="entry name" value="Protein kinase-like (PK-like)"/>
    <property type="match status" value="1"/>
</dbReference>
<reference evidence="19 20" key="1">
    <citation type="submission" date="2019-08" db="EMBL/GenBank/DDBJ databases">
        <title>Draft genome sequences of two oriental melons (Cucumis melo L. var makuwa).</title>
        <authorList>
            <person name="Kwon S.-Y."/>
        </authorList>
    </citation>
    <scope>NUCLEOTIDE SEQUENCE [LARGE SCALE GENOMIC DNA]</scope>
    <source>
        <strain evidence="20">cv. Chang Bougi</strain>
        <tissue evidence="19">Leaf</tissue>
    </source>
</reference>
<evidence type="ECO:0000313" key="19">
    <source>
        <dbReference type="EMBL" id="TYJ97221.1"/>
    </source>
</evidence>
<dbReference type="EC" id="2.7.11.1" evidence="2"/>
<organism evidence="19 20">
    <name type="scientific">Cucumis melo var. makuwa</name>
    <name type="common">Oriental melon</name>
    <dbReference type="NCBI Taxonomy" id="1194695"/>
    <lineage>
        <taxon>Eukaryota</taxon>
        <taxon>Viridiplantae</taxon>
        <taxon>Streptophyta</taxon>
        <taxon>Embryophyta</taxon>
        <taxon>Tracheophyta</taxon>
        <taxon>Spermatophyta</taxon>
        <taxon>Magnoliopsida</taxon>
        <taxon>eudicotyledons</taxon>
        <taxon>Gunneridae</taxon>
        <taxon>Pentapetalae</taxon>
        <taxon>rosids</taxon>
        <taxon>fabids</taxon>
        <taxon>Cucurbitales</taxon>
        <taxon>Cucurbitaceae</taxon>
        <taxon>Benincaseae</taxon>
        <taxon>Cucumis</taxon>
    </lineage>
</organism>
<dbReference type="FunFam" id="3.30.200.20:FF:000328">
    <property type="entry name" value="Leucine-rich repeat protein kinase family protein"/>
    <property type="match status" value="1"/>
</dbReference>
<keyword evidence="13 17" id="KW-0472">Membrane</keyword>
<proteinExistence type="predicted"/>
<dbReference type="InterPro" id="IPR000719">
    <property type="entry name" value="Prot_kinase_dom"/>
</dbReference>
<dbReference type="PANTHER" id="PTHR45974">
    <property type="entry name" value="RECEPTOR-LIKE PROTEIN 55"/>
    <property type="match status" value="1"/>
</dbReference>
<feature type="domain" description="Protein kinase" evidence="18">
    <location>
        <begin position="586"/>
        <end position="868"/>
    </location>
</feature>
<dbReference type="Pfam" id="PF00069">
    <property type="entry name" value="Pkinase"/>
    <property type="match status" value="1"/>
</dbReference>
<dbReference type="CDD" id="cd14066">
    <property type="entry name" value="STKc_IRAK"/>
    <property type="match status" value="1"/>
</dbReference>
<dbReference type="GO" id="GO:0005524">
    <property type="term" value="F:ATP binding"/>
    <property type="evidence" value="ECO:0007669"/>
    <property type="project" value="UniProtKB-UniRule"/>
</dbReference>
<evidence type="ECO:0000256" key="16">
    <source>
        <dbReference type="PROSITE-ProRule" id="PRU10141"/>
    </source>
</evidence>
<evidence type="ECO:0000256" key="11">
    <source>
        <dbReference type="ARBA" id="ARBA00022840"/>
    </source>
</evidence>
<evidence type="ECO:0000256" key="9">
    <source>
        <dbReference type="ARBA" id="ARBA00022741"/>
    </source>
</evidence>
<keyword evidence="11 16" id="KW-0067">ATP-binding</keyword>
<evidence type="ECO:0000256" key="1">
    <source>
        <dbReference type="ARBA" id="ARBA00004479"/>
    </source>
</evidence>
<evidence type="ECO:0000256" key="12">
    <source>
        <dbReference type="ARBA" id="ARBA00022989"/>
    </source>
</evidence>
<feature type="binding site" evidence="16">
    <location>
        <position position="614"/>
    </location>
    <ligand>
        <name>ATP</name>
        <dbReference type="ChEBI" id="CHEBI:30616"/>
    </ligand>
</feature>
<dbReference type="Proteomes" id="UP000321947">
    <property type="component" value="Unassembled WGS sequence"/>
</dbReference>
<name>A0A5D3BF26_CUCMM</name>
<keyword evidence="15" id="KW-0325">Glycoprotein</keyword>
<evidence type="ECO:0000259" key="18">
    <source>
        <dbReference type="PROSITE" id="PS50011"/>
    </source>
</evidence>
<accession>A0A5D3BF26</accession>
<evidence type="ECO:0000256" key="5">
    <source>
        <dbReference type="ARBA" id="ARBA00022679"/>
    </source>
</evidence>
<evidence type="ECO:0000256" key="17">
    <source>
        <dbReference type="SAM" id="Phobius"/>
    </source>
</evidence>
<comment type="caution">
    <text evidence="19">The sequence shown here is derived from an EMBL/GenBank/DDBJ whole genome shotgun (WGS) entry which is preliminary data.</text>
</comment>
<evidence type="ECO:0000256" key="3">
    <source>
        <dbReference type="ARBA" id="ARBA00022527"/>
    </source>
</evidence>
<keyword evidence="5" id="KW-0808">Transferase</keyword>
<evidence type="ECO:0000256" key="14">
    <source>
        <dbReference type="ARBA" id="ARBA00023170"/>
    </source>
</evidence>
<keyword evidence="10 19" id="KW-0418">Kinase</keyword>
<keyword evidence="6 17" id="KW-0812">Transmembrane</keyword>
<keyword evidence="12 17" id="KW-1133">Transmembrane helix</keyword>
<dbReference type="GO" id="GO:0016020">
    <property type="term" value="C:membrane"/>
    <property type="evidence" value="ECO:0007669"/>
    <property type="project" value="UniProtKB-SubCell"/>
</dbReference>
<dbReference type="Gene3D" id="3.30.200.20">
    <property type="entry name" value="Phosphorylase Kinase, domain 1"/>
    <property type="match status" value="1"/>
</dbReference>
<dbReference type="PANTHER" id="PTHR45974:SF134">
    <property type="entry name" value="OS01G0960400 PROTEIN"/>
    <property type="match status" value="1"/>
</dbReference>
<dbReference type="PROSITE" id="PS00107">
    <property type="entry name" value="PROTEIN_KINASE_ATP"/>
    <property type="match status" value="1"/>
</dbReference>
<dbReference type="Gene3D" id="1.10.510.10">
    <property type="entry name" value="Transferase(Phosphotransferase) domain 1"/>
    <property type="match status" value="1"/>
</dbReference>
<evidence type="ECO:0000256" key="7">
    <source>
        <dbReference type="ARBA" id="ARBA00022729"/>
    </source>
</evidence>
<evidence type="ECO:0000256" key="13">
    <source>
        <dbReference type="ARBA" id="ARBA00023136"/>
    </source>
</evidence>
<keyword evidence="9 16" id="KW-0547">Nucleotide-binding</keyword>
<dbReference type="PROSITE" id="PS50011">
    <property type="entry name" value="PROTEIN_KINASE_DOM"/>
    <property type="match status" value="1"/>
</dbReference>
<dbReference type="AlphaFoldDB" id="A0A5D3BF26"/>
<keyword evidence="14 19" id="KW-0675">Receptor</keyword>
<keyword evidence="3" id="KW-0723">Serine/threonine-protein kinase</keyword>
<dbReference type="GO" id="GO:0004674">
    <property type="term" value="F:protein serine/threonine kinase activity"/>
    <property type="evidence" value="ECO:0007669"/>
    <property type="project" value="UniProtKB-KW"/>
</dbReference>
<evidence type="ECO:0000313" key="20">
    <source>
        <dbReference type="Proteomes" id="UP000321947"/>
    </source>
</evidence>
<sequence length="921" mass="102525">MLLKLKEAIRLFELCSRQKVNWEKSALSGVSIPEDILLQTADRMSCKAENLPIVYLSLPLGGYPQHQDFWQPVIDRIHKKLDRWKHFNIPRGGRQILCNAVLTSLQTYYLSHKMWQSPLEKITRNFFWEGSSGSKLNHLVKWNLVSLSLKGVGLGLGALKTHNSALLAKWGWRFAMEDFSFGRKIICSIHGKEPFDWFTLEKFGNSLRSPWFSISKVWRSVESLALTKLGRIALLPQGLVADHWDFATLSWSLPFRRSLKDAEIVEFESFLSLLLGEQVLDLEDHKVWSIDPHGVLRSVANNSLNGSVPSTIWQSRTLNSLDSLTVELQNNNFSDILGSIHLPLNVSVWLHGNPACANNSLLDFCGSESEDIIDIPTNNSLGCSGPICPPSYECYSAKCPSSCICSAPLLIGYRLKSPGFSHFSPYQLMFEEYLTSGLKVHLEQLDIGSAVWEKGPRLRMSLKLFPLYVADSNSSHMFNDSEVLRIVSKFTNWKIQDSDIFGPYELLSLTISDVYKKGYKGALAGIILGAIAGGAMLSAIVFIFIIRSRMRGHHISRRRHLSKTSIKIEGVKEYGYREMALATNNFHCSTVVGQGGYGKVYKGILADSTAVAIKRAQEGSLQGEKEFLTEIQLLSRLHHRNLVALIGYCDEEGEQMLAYEFMSNGSLRDHLSGRHPCVITVNSAEPLSFATRLKAALGAAKGILYLHTEADPPIFHRDIKSSNILLDSKYVAKVADFGLSRLAPLPNAEGDVPAHVSTVVKGTPGYLDPEYFLTHKLTDKSDVYSLGVVFLELLTGRHPISHGKNIVREVNGAYQSGKIFSIIDGRLGSYPAECVEKFVTLALKCCQDDTDARPSMVEVVRTLESIWLMLPESDTKISEPLITDVIKVTSPPSSSSNMNYYISEVSGSDLVSGVTPTIMPR</sequence>
<dbReference type="InterPro" id="IPR011009">
    <property type="entry name" value="Kinase-like_dom_sf"/>
</dbReference>
<keyword evidence="4" id="KW-0433">Leucine-rich repeat</keyword>
<evidence type="ECO:0000256" key="10">
    <source>
        <dbReference type="ARBA" id="ARBA00022777"/>
    </source>
</evidence>
<dbReference type="PROSITE" id="PS00108">
    <property type="entry name" value="PROTEIN_KINASE_ST"/>
    <property type="match status" value="1"/>
</dbReference>
<evidence type="ECO:0000256" key="2">
    <source>
        <dbReference type="ARBA" id="ARBA00012513"/>
    </source>
</evidence>